<evidence type="ECO:0000313" key="1">
    <source>
        <dbReference type="EMBL" id="OAJ94457.1"/>
    </source>
</evidence>
<reference evidence="1 2" key="1">
    <citation type="journal article" date="2016" name="Syst. Appl. Microbiol.">
        <title>Vibrio bivalvicida sp. nov., a novel larval pathogen for bivalve molluscs reared in a hatchery.</title>
        <authorList>
            <person name="Dubert J."/>
            <person name="Romalde J.L."/>
            <person name="Prado S."/>
            <person name="Barja J.L."/>
        </authorList>
    </citation>
    <scope>NUCLEOTIDE SEQUENCE [LARGE SCALE GENOMIC DNA]</scope>
    <source>
        <strain evidence="1 2">605</strain>
    </source>
</reference>
<comment type="caution">
    <text evidence="1">The sequence shown here is derived from an EMBL/GenBank/DDBJ whole genome shotgun (WGS) entry which is preliminary data.</text>
</comment>
<protein>
    <submittedName>
        <fullName evidence="1">Uncharacterized protein</fullName>
    </submittedName>
</protein>
<dbReference type="AlphaFoldDB" id="A0A177Y0W6"/>
<evidence type="ECO:0000313" key="2">
    <source>
        <dbReference type="Proteomes" id="UP000078406"/>
    </source>
</evidence>
<proteinExistence type="predicted"/>
<dbReference type="Proteomes" id="UP000078406">
    <property type="component" value="Unassembled WGS sequence"/>
</dbReference>
<sequence length="817" mass="91706">MKENIELLEDFIANQKVRWHSKNNQGSGIIDWNADSLSIGPMGEAWLRGHSKASVIFNRTGSINKLKSKTIESPLYRDFLRALFMADISLTSEVSASRLRANNIIARQLYYSLDEVTGQSNPIFISHDVFSHAFESIRSAKSNDINNILNSAIQLQCMSKTLDGLKFTLTKIDWQHNLGGLNTSGTKRRKIAEKAKLSSNGEFDPYEIEGASKLISLETFLFIVSLIRVAKSDGERILLNLLLLLIVTGFRYEEASALALDSLDKVPLKSKDAIELAKKFGLPQYDLKINYLAMKGSTARAHWVEPTSIPLVEGIYKALIALTHPYREQLKKSRLSSFNNFLPANVERITGESVLLDDLCDSLISTSGSSFSNVKSNMRKALANIGLHPSYEERLRPTTVDYYYDKAEINMALKSYAEKRNFLNQESSFTRVRIHAGKSFPIKFEDMLFIMPDGMGGLRQKRTFHTIITDIPINIMSRFLGSSNGTSIFAKYDMRTSNGEHASLTTHIPRHNVNTFLAIAGIDDHLQAALMGRRDITQNIHYQHLALAQKLYPTSTENLVLNGEAHINSQQLSPSIESNVHHLSNELNELFGTELTELQLNSPIAYVKSTGTMVFSPRLSLEANIKRNLHTYGQHDENVKFLSDALSEEFMPDINKVYRELLLEGKTTEAHDLLSRHSHLNALTTGTCTRNLGLWGCPFGAKCLSGQECGYHSLTGRAGELEQLVRSLVTARANQKTLSELAHEDESYKESLLKINSSVSGLEKMVEKSYLALSKGTLVSLIDRPNREQLGEYKQPDSLASFFSIEQRRIEQRDKES</sequence>
<organism evidence="1 2">
    <name type="scientific">Vibrio bivalvicida</name>
    <dbReference type="NCBI Taxonomy" id="1276888"/>
    <lineage>
        <taxon>Bacteria</taxon>
        <taxon>Pseudomonadati</taxon>
        <taxon>Pseudomonadota</taxon>
        <taxon>Gammaproteobacteria</taxon>
        <taxon>Vibrionales</taxon>
        <taxon>Vibrionaceae</taxon>
        <taxon>Vibrio</taxon>
        <taxon>Vibrio oreintalis group</taxon>
    </lineage>
</organism>
<name>A0A177Y0W6_9VIBR</name>
<accession>A0A177Y0W6</accession>
<dbReference type="RefSeq" id="WP_054963332.1">
    <property type="nucleotide sequence ID" value="NZ_LLEI02000025.1"/>
</dbReference>
<dbReference type="EMBL" id="LLEI02000025">
    <property type="protein sequence ID" value="OAJ94457.1"/>
    <property type="molecule type" value="Genomic_DNA"/>
</dbReference>
<gene>
    <name evidence="1" type="ORF">APB76_09765</name>
</gene>